<sequence>MINILEKLHEKFLENESHERIKFLRRQNNLTIREAAEKSITTEKCWSDWEHGKVVPRDKNKKIIASVLGVDVETIFGTSQEVEEFIR</sequence>
<accession>A0A1S8TMK6</accession>
<evidence type="ECO:0000313" key="3">
    <source>
        <dbReference type="Proteomes" id="UP000190890"/>
    </source>
</evidence>
<comment type="caution">
    <text evidence="2">The sequence shown here is derived from an EMBL/GenBank/DDBJ whole genome shotgun (WGS) entry which is preliminary data.</text>
</comment>
<dbReference type="Gene3D" id="1.10.260.40">
    <property type="entry name" value="lambda repressor-like DNA-binding domains"/>
    <property type="match status" value="1"/>
</dbReference>
<dbReference type="CDD" id="cd00093">
    <property type="entry name" value="HTH_XRE"/>
    <property type="match status" value="1"/>
</dbReference>
<dbReference type="GO" id="GO:0003677">
    <property type="term" value="F:DNA binding"/>
    <property type="evidence" value="ECO:0007669"/>
    <property type="project" value="InterPro"/>
</dbReference>
<gene>
    <name evidence="2" type="ORF">CLPUN_17250</name>
</gene>
<dbReference type="Proteomes" id="UP000190890">
    <property type="component" value="Unassembled WGS sequence"/>
</dbReference>
<feature type="domain" description="HTH cro/C1-type" evidence="1">
    <location>
        <begin position="21"/>
        <end position="75"/>
    </location>
</feature>
<name>A0A1S8TMK6_9CLOT</name>
<dbReference type="PROSITE" id="PS50943">
    <property type="entry name" value="HTH_CROC1"/>
    <property type="match status" value="1"/>
</dbReference>
<evidence type="ECO:0000313" key="2">
    <source>
        <dbReference type="EMBL" id="OOM78998.1"/>
    </source>
</evidence>
<dbReference type="SMART" id="SM00530">
    <property type="entry name" value="HTH_XRE"/>
    <property type="match status" value="1"/>
</dbReference>
<dbReference type="SUPFAM" id="SSF47413">
    <property type="entry name" value="lambda repressor-like DNA-binding domains"/>
    <property type="match status" value="1"/>
</dbReference>
<proteinExistence type="predicted"/>
<dbReference type="AlphaFoldDB" id="A0A1S8TMK6"/>
<dbReference type="EMBL" id="LZZM01000113">
    <property type="protein sequence ID" value="OOM78998.1"/>
    <property type="molecule type" value="Genomic_DNA"/>
</dbReference>
<keyword evidence="3" id="KW-1185">Reference proteome</keyword>
<organism evidence="2 3">
    <name type="scientific">Clostridium puniceum</name>
    <dbReference type="NCBI Taxonomy" id="29367"/>
    <lineage>
        <taxon>Bacteria</taxon>
        <taxon>Bacillati</taxon>
        <taxon>Bacillota</taxon>
        <taxon>Clostridia</taxon>
        <taxon>Eubacteriales</taxon>
        <taxon>Clostridiaceae</taxon>
        <taxon>Clostridium</taxon>
    </lineage>
</organism>
<dbReference type="InterPro" id="IPR001387">
    <property type="entry name" value="Cro/C1-type_HTH"/>
</dbReference>
<evidence type="ECO:0000259" key="1">
    <source>
        <dbReference type="PROSITE" id="PS50943"/>
    </source>
</evidence>
<reference evidence="2 3" key="1">
    <citation type="submission" date="2016-05" db="EMBL/GenBank/DDBJ databases">
        <title>Microbial solvent formation.</title>
        <authorList>
            <person name="Poehlein A."/>
            <person name="Montoya Solano J.D."/>
            <person name="Flitsch S."/>
            <person name="Krabben P."/>
            <person name="Duerre P."/>
            <person name="Daniel R."/>
        </authorList>
    </citation>
    <scope>NUCLEOTIDE SEQUENCE [LARGE SCALE GENOMIC DNA]</scope>
    <source>
        <strain evidence="2 3">DSM 2619</strain>
    </source>
</reference>
<dbReference type="RefSeq" id="WP_077846895.1">
    <property type="nucleotide sequence ID" value="NZ_LZZM01000113.1"/>
</dbReference>
<protein>
    <submittedName>
        <fullName evidence="2">Helix-turn-helix domain protein</fullName>
    </submittedName>
</protein>
<dbReference type="InterPro" id="IPR010982">
    <property type="entry name" value="Lambda_DNA-bd_dom_sf"/>
</dbReference>